<keyword evidence="4 5" id="KW-0472">Membrane</keyword>
<name>A0A0P6YNI8_9CHLR</name>
<dbReference type="Pfam" id="PF04191">
    <property type="entry name" value="PEMT"/>
    <property type="match status" value="1"/>
</dbReference>
<dbReference type="PANTHER" id="PTHR43847:SF1">
    <property type="entry name" value="BLL3993 PROTEIN"/>
    <property type="match status" value="1"/>
</dbReference>
<evidence type="ECO:0000256" key="5">
    <source>
        <dbReference type="SAM" id="Phobius"/>
    </source>
</evidence>
<sequence length="142" mass="16688">MQSKIYVALQFICLGLLAASTPLYNVPNLWFIVFGLGFGLGIWAMISMRLNNLSIMPELLVTAQLTVHGPYRWIRHPMYTALALCSLAWVMVDPRLWRWLVLAMLLIDLWLKARYEEQLLIQRFANYAVYQQRTKRFIPWLV</sequence>
<dbReference type="PANTHER" id="PTHR43847">
    <property type="entry name" value="BLL3993 PROTEIN"/>
    <property type="match status" value="1"/>
</dbReference>
<evidence type="ECO:0000313" key="6">
    <source>
        <dbReference type="EMBL" id="KPL86822.1"/>
    </source>
</evidence>
<organism evidence="6 7">
    <name type="scientific">Herpetosiphon geysericola</name>
    <dbReference type="NCBI Taxonomy" id="70996"/>
    <lineage>
        <taxon>Bacteria</taxon>
        <taxon>Bacillati</taxon>
        <taxon>Chloroflexota</taxon>
        <taxon>Chloroflexia</taxon>
        <taxon>Herpetosiphonales</taxon>
        <taxon>Herpetosiphonaceae</taxon>
        <taxon>Herpetosiphon</taxon>
    </lineage>
</organism>
<accession>A0A0P6YNI8</accession>
<evidence type="ECO:0000256" key="1">
    <source>
        <dbReference type="ARBA" id="ARBA00004127"/>
    </source>
</evidence>
<reference evidence="6 7" key="1">
    <citation type="submission" date="2015-07" db="EMBL/GenBank/DDBJ databases">
        <title>Whole genome sequence of Herpetosiphon geysericola DSM 7119.</title>
        <authorList>
            <person name="Hemp J."/>
            <person name="Ward L.M."/>
            <person name="Pace L.A."/>
            <person name="Fischer W.W."/>
        </authorList>
    </citation>
    <scope>NUCLEOTIDE SEQUENCE [LARGE SCALE GENOMIC DNA]</scope>
    <source>
        <strain evidence="6 7">DSM 7119</strain>
    </source>
</reference>
<gene>
    <name evidence="6" type="ORF">SE18_12780</name>
</gene>
<dbReference type="EMBL" id="LGKP01000021">
    <property type="protein sequence ID" value="KPL86822.1"/>
    <property type="molecule type" value="Genomic_DNA"/>
</dbReference>
<dbReference type="RefSeq" id="WP_054534841.1">
    <property type="nucleotide sequence ID" value="NZ_LGKP01000021.1"/>
</dbReference>
<dbReference type="InterPro" id="IPR007318">
    <property type="entry name" value="Phopholipid_MeTrfase"/>
</dbReference>
<evidence type="ECO:0000313" key="7">
    <source>
        <dbReference type="Proteomes" id="UP000050277"/>
    </source>
</evidence>
<dbReference type="Proteomes" id="UP000050277">
    <property type="component" value="Unassembled WGS sequence"/>
</dbReference>
<keyword evidence="2 5" id="KW-0812">Transmembrane</keyword>
<dbReference type="InterPro" id="IPR052527">
    <property type="entry name" value="Metal_cation-efflux_comp"/>
</dbReference>
<protein>
    <recommendedName>
        <fullName evidence="8">Isoprenylcysteine carboxyl methyltransferase</fullName>
    </recommendedName>
</protein>
<evidence type="ECO:0000256" key="4">
    <source>
        <dbReference type="ARBA" id="ARBA00023136"/>
    </source>
</evidence>
<keyword evidence="3 5" id="KW-1133">Transmembrane helix</keyword>
<dbReference type="STRING" id="70996.SE18_12780"/>
<evidence type="ECO:0000256" key="3">
    <source>
        <dbReference type="ARBA" id="ARBA00022989"/>
    </source>
</evidence>
<dbReference type="PATRIC" id="fig|70996.4.peg.4244"/>
<dbReference type="OrthoDB" id="5471300at2"/>
<proteinExistence type="predicted"/>
<evidence type="ECO:0000256" key="2">
    <source>
        <dbReference type="ARBA" id="ARBA00022692"/>
    </source>
</evidence>
<dbReference type="GO" id="GO:0012505">
    <property type="term" value="C:endomembrane system"/>
    <property type="evidence" value="ECO:0007669"/>
    <property type="project" value="UniProtKB-SubCell"/>
</dbReference>
<evidence type="ECO:0008006" key="8">
    <source>
        <dbReference type="Google" id="ProtNLM"/>
    </source>
</evidence>
<dbReference type="AlphaFoldDB" id="A0A0P6YNI8"/>
<feature type="transmembrane region" description="Helical" evidence="5">
    <location>
        <begin position="28"/>
        <end position="46"/>
    </location>
</feature>
<keyword evidence="7" id="KW-1185">Reference proteome</keyword>
<dbReference type="Gene3D" id="1.20.120.1630">
    <property type="match status" value="1"/>
</dbReference>
<comment type="caution">
    <text evidence="6">The sequence shown here is derived from an EMBL/GenBank/DDBJ whole genome shotgun (WGS) entry which is preliminary data.</text>
</comment>
<comment type="subcellular location">
    <subcellularLocation>
        <location evidence="1">Endomembrane system</location>
        <topology evidence="1">Multi-pass membrane protein</topology>
    </subcellularLocation>
</comment>